<proteinExistence type="predicted"/>
<sequence length="124" mass="14699">MRRQENIENLRAIQDQIHENMFSILVKSKVISHLSSTIKTQKPLFQFTTLYDLVREKMPTHADNFLQAFHNLLKANFLYLLVVDRDSHQVQFMLKSDYNELHLEEKMSFSIVPMEIVLSMQCLN</sequence>
<accession>A0A098L9X1</accession>
<comment type="caution">
    <text evidence="1">The sequence shown here is derived from an EMBL/GenBank/DDBJ whole genome shotgun (WGS) entry which is preliminary data.</text>
</comment>
<evidence type="ECO:0000313" key="2">
    <source>
        <dbReference type="Proteomes" id="UP000030185"/>
    </source>
</evidence>
<dbReference type="RefSeq" id="WP_045457358.1">
    <property type="nucleotide sequence ID" value="NZ_BBLT01000001.1"/>
</dbReference>
<reference evidence="1 2" key="1">
    <citation type="submission" date="2014-09" db="EMBL/GenBank/DDBJ databases">
        <title>Sporocytophaga myxococcoides PG-01 genome sequencing.</title>
        <authorList>
            <person name="Liu L."/>
            <person name="Gao P.J."/>
            <person name="Chen G.J."/>
            <person name="Wang L.S."/>
        </authorList>
    </citation>
    <scope>NUCLEOTIDE SEQUENCE [LARGE SCALE GENOMIC DNA]</scope>
    <source>
        <strain evidence="1 2">PG-01</strain>
    </source>
</reference>
<dbReference type="EMBL" id="BBLT01000001">
    <property type="protein sequence ID" value="GAL83033.1"/>
    <property type="molecule type" value="Genomic_DNA"/>
</dbReference>
<name>A0A098L9X1_9BACT</name>
<evidence type="ECO:0000313" key="1">
    <source>
        <dbReference type="EMBL" id="GAL83033.1"/>
    </source>
</evidence>
<dbReference type="OrthoDB" id="9828050at2"/>
<dbReference type="AlphaFoldDB" id="A0A098L9X1"/>
<gene>
    <name evidence="1" type="ORF">MYP_259</name>
</gene>
<dbReference type="Proteomes" id="UP000030185">
    <property type="component" value="Unassembled WGS sequence"/>
</dbReference>
<protein>
    <submittedName>
        <fullName evidence="1">Uncharacterized protein</fullName>
    </submittedName>
</protein>
<organism evidence="1 2">
    <name type="scientific">Sporocytophaga myxococcoides</name>
    <dbReference type="NCBI Taxonomy" id="153721"/>
    <lineage>
        <taxon>Bacteria</taxon>
        <taxon>Pseudomonadati</taxon>
        <taxon>Bacteroidota</taxon>
        <taxon>Cytophagia</taxon>
        <taxon>Cytophagales</taxon>
        <taxon>Cytophagaceae</taxon>
        <taxon>Sporocytophaga</taxon>
    </lineage>
</organism>
<keyword evidence="2" id="KW-1185">Reference proteome</keyword>